<comment type="caution">
    <text evidence="4">The sequence shown here is derived from an EMBL/GenBank/DDBJ whole genome shotgun (WGS) entry which is preliminary data.</text>
</comment>
<dbReference type="PANTHER" id="PTHR40940:SF1">
    <property type="entry name" value="PROTEIN BATD"/>
    <property type="match status" value="1"/>
</dbReference>
<keyword evidence="2" id="KW-0472">Membrane</keyword>
<keyword evidence="3" id="KW-0732">Signal</keyword>
<sequence>MIRTLICFCMLASLGLPAFAQTQQRRSYPQPLAQENVAPTQDSTQNAPTSEETAAKSNQIEPLIRVEIPEEDIIVGQPVVVRLTVLVPTYMPKPPVYPNFEVPNLMVRLPERATQPISERIDGETWSGTTRSYRLYPLVAGDFEIAGQDLIITFSDPTSTGAENQVNAPIEPIQFTAILPSGAQTLYPPILAQEFTLKQEIEGQQNLEFGNAFTRRITATISGTTAVLIPELIPALEPGPLRAYPKSPRVTETENRGVLSGTRQEETIYIAQEGGTVQLPEVSFQWFNLQSQTLETVTVNGIDLSLAAPPSPPINTRSMAVFTLFLFGAAALAYGVFRRYRRTVSLWFNALHEQLLATERQAHRDVLNAIHQKDLGLSIEALRRWKSFYSFLDSRLENNVTSTLTNIGGKEFNFPSSPVSTQDWDALKRSYLTARHDAIQQNKRSKHASKLPKLNPTGVQ</sequence>
<feature type="signal peptide" evidence="3">
    <location>
        <begin position="1"/>
        <end position="20"/>
    </location>
</feature>
<evidence type="ECO:0000256" key="2">
    <source>
        <dbReference type="SAM" id="Phobius"/>
    </source>
</evidence>
<reference evidence="4 5" key="1">
    <citation type="submission" date="2018-07" db="EMBL/GenBank/DDBJ databases">
        <title>Modular assembly of carbohydrate-degrading microbial communities in the ocean.</title>
        <authorList>
            <person name="Enke T.N."/>
            <person name="Datta M.S."/>
            <person name="Schwartzman J.A."/>
            <person name="Cermak N."/>
            <person name="Schmitz D.A."/>
            <person name="Barrere J."/>
            <person name="Cordero O.X."/>
        </authorList>
    </citation>
    <scope>NUCLEOTIDE SEQUENCE [LARGE SCALE GENOMIC DNA]</scope>
    <source>
        <strain evidence="4 5">C3M10</strain>
    </source>
</reference>
<evidence type="ECO:0000256" key="3">
    <source>
        <dbReference type="SAM" id="SignalP"/>
    </source>
</evidence>
<keyword evidence="2" id="KW-0812">Transmembrane</keyword>
<feature type="compositionally biased region" description="Polar residues" evidence="1">
    <location>
        <begin position="37"/>
        <end position="57"/>
    </location>
</feature>
<protein>
    <recommendedName>
        <fullName evidence="6">Protein BatD</fullName>
    </recommendedName>
</protein>
<feature type="chain" id="PRO_5016851068" description="Protein BatD" evidence="3">
    <location>
        <begin position="21"/>
        <end position="460"/>
    </location>
</feature>
<name>A0A366WRF3_9RHOB</name>
<dbReference type="EMBL" id="QOCE01000043">
    <property type="protein sequence ID" value="RBW51727.1"/>
    <property type="molecule type" value="Genomic_DNA"/>
</dbReference>
<dbReference type="InterPro" id="IPR025738">
    <property type="entry name" value="BatD"/>
</dbReference>
<accession>A0A366WRF3</accession>
<evidence type="ECO:0000313" key="4">
    <source>
        <dbReference type="EMBL" id="RBW51727.1"/>
    </source>
</evidence>
<feature type="transmembrane region" description="Helical" evidence="2">
    <location>
        <begin position="319"/>
        <end position="337"/>
    </location>
</feature>
<organism evidence="4 5">
    <name type="scientific">Phaeobacter gallaeciensis</name>
    <dbReference type="NCBI Taxonomy" id="60890"/>
    <lineage>
        <taxon>Bacteria</taxon>
        <taxon>Pseudomonadati</taxon>
        <taxon>Pseudomonadota</taxon>
        <taxon>Alphaproteobacteria</taxon>
        <taxon>Rhodobacterales</taxon>
        <taxon>Roseobacteraceae</taxon>
        <taxon>Phaeobacter</taxon>
    </lineage>
</organism>
<dbReference type="Proteomes" id="UP000252706">
    <property type="component" value="Unassembled WGS sequence"/>
</dbReference>
<evidence type="ECO:0008006" key="6">
    <source>
        <dbReference type="Google" id="ProtNLM"/>
    </source>
</evidence>
<gene>
    <name evidence="4" type="ORF">DS909_17475</name>
</gene>
<proteinExistence type="predicted"/>
<evidence type="ECO:0000256" key="1">
    <source>
        <dbReference type="SAM" id="MobiDB-lite"/>
    </source>
</evidence>
<dbReference type="OrthoDB" id="7699970at2"/>
<dbReference type="AlphaFoldDB" id="A0A366WRF3"/>
<keyword evidence="2" id="KW-1133">Transmembrane helix</keyword>
<feature type="region of interest" description="Disordered" evidence="1">
    <location>
        <begin position="439"/>
        <end position="460"/>
    </location>
</feature>
<feature type="region of interest" description="Disordered" evidence="1">
    <location>
        <begin position="36"/>
        <end position="57"/>
    </location>
</feature>
<evidence type="ECO:0000313" key="5">
    <source>
        <dbReference type="Proteomes" id="UP000252706"/>
    </source>
</evidence>
<dbReference type="PANTHER" id="PTHR40940">
    <property type="entry name" value="PROTEIN BATD-RELATED"/>
    <property type="match status" value="1"/>
</dbReference>